<accession>F2USX7</accession>
<feature type="compositionally biased region" description="Basic residues" evidence="12">
    <location>
        <begin position="1034"/>
        <end position="1052"/>
    </location>
</feature>
<keyword evidence="9" id="KW-0206">Cytoskeleton</keyword>
<dbReference type="Proteomes" id="UP000007799">
    <property type="component" value="Unassembled WGS sequence"/>
</dbReference>
<feature type="compositionally biased region" description="Acidic residues" evidence="12">
    <location>
        <begin position="1243"/>
        <end position="1254"/>
    </location>
</feature>
<dbReference type="GO" id="GO:0007018">
    <property type="term" value="P:microtubule-based movement"/>
    <property type="evidence" value="ECO:0007669"/>
    <property type="project" value="InterPro"/>
</dbReference>
<protein>
    <recommendedName>
        <fullName evidence="13">Kinesin motor domain-containing protein</fullName>
    </recommendedName>
</protein>
<dbReference type="GO" id="GO:0051231">
    <property type="term" value="P:spindle elongation"/>
    <property type="evidence" value="ECO:0007669"/>
    <property type="project" value="TreeGrafter"/>
</dbReference>
<reference evidence="14" key="1">
    <citation type="submission" date="2009-08" db="EMBL/GenBank/DDBJ databases">
        <title>Annotation of Salpingoeca rosetta.</title>
        <authorList>
            <consortium name="The Broad Institute Genome Sequencing Platform"/>
            <person name="Russ C."/>
            <person name="Cuomo C."/>
            <person name="Burger G."/>
            <person name="Gray M.W."/>
            <person name="Holland P.W.H."/>
            <person name="King N."/>
            <person name="Lang F.B.F."/>
            <person name="Roger A.J."/>
            <person name="Ruiz-Trillo I."/>
            <person name="Young S.K."/>
            <person name="Zeng Q."/>
            <person name="Gargeya S."/>
            <person name="Alvarado L."/>
            <person name="Berlin A."/>
            <person name="Chapman S.B."/>
            <person name="Chen Z."/>
            <person name="Freedman E."/>
            <person name="Gellesch M."/>
            <person name="Goldberg J."/>
            <person name="Griggs A."/>
            <person name="Gujja S."/>
            <person name="Heilman E."/>
            <person name="Heiman D."/>
            <person name="Howarth C."/>
            <person name="Mehta T."/>
            <person name="Neiman D."/>
            <person name="Pearson M."/>
            <person name="Roberts A."/>
            <person name="Saif S."/>
            <person name="Shea T."/>
            <person name="Shenoy N."/>
            <person name="Sisk P."/>
            <person name="Stolte C."/>
            <person name="Sykes S."/>
            <person name="White J."/>
            <person name="Yandava C."/>
            <person name="Haas B."/>
            <person name="Nusbaum C."/>
            <person name="Birren B."/>
        </authorList>
    </citation>
    <scope>NUCLEOTIDE SEQUENCE [LARGE SCALE GENOMIC DNA]</scope>
    <source>
        <strain evidence="14">ATCC 50818</strain>
    </source>
</reference>
<keyword evidence="4" id="KW-0493">Microtubule</keyword>
<dbReference type="GO" id="GO:0005524">
    <property type="term" value="F:ATP binding"/>
    <property type="evidence" value="ECO:0007669"/>
    <property type="project" value="UniProtKB-UniRule"/>
</dbReference>
<evidence type="ECO:0000256" key="4">
    <source>
        <dbReference type="ARBA" id="ARBA00022701"/>
    </source>
</evidence>
<feature type="region of interest" description="Disordered" evidence="12">
    <location>
        <begin position="969"/>
        <end position="1167"/>
    </location>
</feature>
<evidence type="ECO:0000259" key="13">
    <source>
        <dbReference type="PROSITE" id="PS50067"/>
    </source>
</evidence>
<dbReference type="Gene3D" id="3.40.850.10">
    <property type="entry name" value="Kinesin motor domain"/>
    <property type="match status" value="1"/>
</dbReference>
<feature type="domain" description="Kinesin motor" evidence="13">
    <location>
        <begin position="70"/>
        <end position="518"/>
    </location>
</feature>
<dbReference type="InterPro" id="IPR019821">
    <property type="entry name" value="Kinesin_motor_CS"/>
</dbReference>
<feature type="compositionally biased region" description="Low complexity" evidence="12">
    <location>
        <begin position="547"/>
        <end position="558"/>
    </location>
</feature>
<keyword evidence="3" id="KW-0597">Phosphoprotein</keyword>
<dbReference type="GO" id="GO:0008017">
    <property type="term" value="F:microtubule binding"/>
    <property type="evidence" value="ECO:0007669"/>
    <property type="project" value="InterPro"/>
</dbReference>
<feature type="region of interest" description="Disordered" evidence="12">
    <location>
        <begin position="524"/>
        <end position="558"/>
    </location>
</feature>
<dbReference type="eggNOG" id="KOG0247">
    <property type="taxonomic scope" value="Eukaryota"/>
</dbReference>
<comment type="subcellular location">
    <subcellularLocation>
        <location evidence="1">Cytoplasm</location>
        <location evidence="1">Cytoskeleton</location>
        <location evidence="1">Spindle</location>
    </subcellularLocation>
</comment>
<evidence type="ECO:0000256" key="9">
    <source>
        <dbReference type="ARBA" id="ARBA00023212"/>
    </source>
</evidence>
<dbReference type="OMA" id="AGEWIIT"/>
<evidence type="ECO:0000256" key="6">
    <source>
        <dbReference type="ARBA" id="ARBA00022840"/>
    </source>
</evidence>
<feature type="compositionally biased region" description="Basic residues" evidence="12">
    <location>
        <begin position="1297"/>
        <end position="1309"/>
    </location>
</feature>
<evidence type="ECO:0000256" key="10">
    <source>
        <dbReference type="PROSITE-ProRule" id="PRU00283"/>
    </source>
</evidence>
<keyword evidence="5 10" id="KW-0547">Nucleotide-binding</keyword>
<feature type="compositionally biased region" description="Acidic residues" evidence="12">
    <location>
        <begin position="701"/>
        <end position="715"/>
    </location>
</feature>
<dbReference type="SUPFAM" id="SSF52540">
    <property type="entry name" value="P-loop containing nucleoside triphosphate hydrolases"/>
    <property type="match status" value="1"/>
</dbReference>
<evidence type="ECO:0000313" key="14">
    <source>
        <dbReference type="EMBL" id="EGD81236.1"/>
    </source>
</evidence>
<evidence type="ECO:0000256" key="5">
    <source>
        <dbReference type="ARBA" id="ARBA00022741"/>
    </source>
</evidence>
<dbReference type="InterPro" id="IPR036961">
    <property type="entry name" value="Kinesin_motor_dom_sf"/>
</dbReference>
<feature type="region of interest" description="Disordered" evidence="12">
    <location>
        <begin position="247"/>
        <end position="273"/>
    </location>
</feature>
<dbReference type="GeneID" id="16068294"/>
<feature type="coiled-coil region" evidence="11">
    <location>
        <begin position="575"/>
        <end position="616"/>
    </location>
</feature>
<feature type="compositionally biased region" description="Polar residues" evidence="12">
    <location>
        <begin position="1311"/>
        <end position="1328"/>
    </location>
</feature>
<feature type="compositionally biased region" description="Polar residues" evidence="12">
    <location>
        <begin position="524"/>
        <end position="546"/>
    </location>
</feature>
<feature type="region of interest" description="Disordered" evidence="12">
    <location>
        <begin position="1229"/>
        <end position="1352"/>
    </location>
</feature>
<evidence type="ECO:0000256" key="11">
    <source>
        <dbReference type="SAM" id="Coils"/>
    </source>
</evidence>
<organism evidence="15">
    <name type="scientific">Salpingoeca rosetta (strain ATCC 50818 / BSB-021)</name>
    <dbReference type="NCBI Taxonomy" id="946362"/>
    <lineage>
        <taxon>Eukaryota</taxon>
        <taxon>Choanoflagellata</taxon>
        <taxon>Craspedida</taxon>
        <taxon>Salpingoecidae</taxon>
        <taxon>Salpingoeca</taxon>
    </lineage>
</organism>
<evidence type="ECO:0000256" key="2">
    <source>
        <dbReference type="ARBA" id="ARBA00022490"/>
    </source>
</evidence>
<dbReference type="GO" id="GO:0008574">
    <property type="term" value="F:plus-end-directed microtubule motor activity"/>
    <property type="evidence" value="ECO:0007669"/>
    <property type="project" value="TreeGrafter"/>
</dbReference>
<sequence>MSFSPNMDQVEPARVAASQVEDIKTRLFDNWDETEMAMEQDQENVGVNKSAPAAKTRLSTKIQSDAQSTFMKVFLRIRPFTDEEIAKREAQGVVRVLDNMTVRAQAPLTSKAFKSNSQTNQIGKFSFTRVFKENTTQRDFFRTTTLPMLQELLAGKNCLMFTTGVTNSGKTYTIQGTPDEPGILPRAVDVIFNSIEPHLGVLENLRPTRFCEVKRITASEVDSLAQQKRDCLELSFNSDALHATALANEDGDNDSSATATDTSATSADSSVDTAASASFEEDAEFERMVKDRVAESTCLNVDPDCKYSVFVTYIEVYNERIYDLLEPPPGKKEKRRVSKRLRLDKNKNIYVEGLREIQVETVDEAFRVLGVGRRNRRVAANNLNINSSRSHCIFTLKIVRFPNVPQPHYAHVSQLSLVDLAGSERNVNTRARGMKLKEAANINKSIMTLGQCIEILRHNQATKDDRRVPFRDSKLTRLFQSYLLGMGSVRMVVNISACATAYDETLHVLKFSAVARKITQPPITSKIDTGLSTQSTALPSANTTRQTSANTTRGSANTTTAATANVSRASDVAHIQALQKQLDVVRNHNDTLQDQVFELQKELERAKTAQEDMELRIREEIAAELSDQFVEVEETYEQIFRQQDDIAEETREKQLAVVTQSVARHATRSRLASCDDGNGAQQRNKRSKRGGGRACKHDDAFAEEDESEAMMDDSDSASSQPQQHLVSGAEMSAMRERVHHLESQLRTAQQDADAAKQAIKARTSEFSTKEAEYESVISDLKERLDELQAEHSQLMDTTVPLETFDAETKRMEDQANEYLEKLHEMEERLEELQTSSYETARTLGEAIETQERHISDLKEQLEKVTEAKQEEAERLEATISTLRDELQRLKDDGCGPDEHTAQEIERFKMQVAHLKNKKKVLEEKTNDLRAELEHVKGENDRLKAQLADMVSEQLDQEMLAYSTATGASSTMMTATDTDTTTATTTTTTTTDAVESSTDETIRSSGNELEQKDRDEDNGTIVNGDDDEEEEKPVTRKRAKRVQSKRNTRKGSRATRATTRRNQSSSSSSWSEEESEMDNGKDTTLTNDDSTASATTSGADTSKVGDAAVTHAKSSRTRTRVATKKTRRSVSVDTSVGDENAAGPRTRRAAARERRQRQRKSMTKPQSRAVLSAINNATPAEKGTVARVNTAAAAASSMKQSVMNTILSQAESPSADKCISSEDSVVLTPKRTLGNNDTSAYEGDSFDSADTIDMETFEREVHEMTEAASKMAHKKTPENKSAPAQHRLEKSLLEPLSSKKKRQSKRRKLGAKTTTTVSPVAEPQQTKSGSAMGRLLTPIARRLRPRRNKRVAA</sequence>
<evidence type="ECO:0000256" key="3">
    <source>
        <dbReference type="ARBA" id="ARBA00022553"/>
    </source>
</evidence>
<dbReference type="STRING" id="946362.F2USX7"/>
<dbReference type="PRINTS" id="PR00380">
    <property type="entry name" value="KINESINHEAVY"/>
</dbReference>
<evidence type="ECO:0000256" key="8">
    <source>
        <dbReference type="ARBA" id="ARBA00023175"/>
    </source>
</evidence>
<dbReference type="PROSITE" id="PS00411">
    <property type="entry name" value="KINESIN_MOTOR_1"/>
    <property type="match status" value="1"/>
</dbReference>
<dbReference type="PROSITE" id="PS50067">
    <property type="entry name" value="KINESIN_MOTOR_2"/>
    <property type="match status" value="1"/>
</dbReference>
<feature type="compositionally biased region" description="Basic residues" evidence="12">
    <location>
        <begin position="1340"/>
        <end position="1352"/>
    </location>
</feature>
<dbReference type="InterPro" id="IPR001752">
    <property type="entry name" value="Kinesin_motor_dom"/>
</dbReference>
<dbReference type="KEGG" id="sre:PTSG_11273"/>
<dbReference type="GO" id="GO:0090307">
    <property type="term" value="P:mitotic spindle assembly"/>
    <property type="evidence" value="ECO:0007669"/>
    <property type="project" value="TreeGrafter"/>
</dbReference>
<dbReference type="SMART" id="SM00129">
    <property type="entry name" value="KISc"/>
    <property type="match status" value="1"/>
</dbReference>
<dbReference type="GO" id="GO:0005634">
    <property type="term" value="C:nucleus"/>
    <property type="evidence" value="ECO:0007669"/>
    <property type="project" value="TreeGrafter"/>
</dbReference>
<dbReference type="GO" id="GO:0005876">
    <property type="term" value="C:spindle microtubule"/>
    <property type="evidence" value="ECO:0007669"/>
    <property type="project" value="TreeGrafter"/>
</dbReference>
<proteinExistence type="inferred from homology"/>
<feature type="compositionally biased region" description="Basic residues" evidence="12">
    <location>
        <begin position="1144"/>
        <end position="1161"/>
    </location>
</feature>
<dbReference type="PANTHER" id="PTHR47970:SF29">
    <property type="entry name" value="KINESIN FAMILY MEMBER 20B"/>
    <property type="match status" value="1"/>
</dbReference>
<keyword evidence="6 10" id="KW-0067">ATP-binding</keyword>
<comment type="similarity">
    <text evidence="10">Belongs to the TRAFAC class myosin-kinesin ATPase superfamily. Kinesin family.</text>
</comment>
<feature type="compositionally biased region" description="Low complexity" evidence="12">
    <location>
        <begin position="254"/>
        <end position="273"/>
    </location>
</feature>
<feature type="compositionally biased region" description="Basic residues" evidence="12">
    <location>
        <begin position="1112"/>
        <end position="1127"/>
    </location>
</feature>
<dbReference type="EMBL" id="GL832996">
    <property type="protein sequence ID" value="EGD81236.1"/>
    <property type="molecule type" value="Genomic_DNA"/>
</dbReference>
<dbReference type="Pfam" id="PF00225">
    <property type="entry name" value="Kinesin"/>
    <property type="match status" value="1"/>
</dbReference>
<gene>
    <name evidence="14" type="ORF">PTSG_11273</name>
</gene>
<dbReference type="RefSeq" id="XP_004987770.1">
    <property type="nucleotide sequence ID" value="XM_004987713.1"/>
</dbReference>
<feature type="coiled-coil region" evidence="11">
    <location>
        <begin position="731"/>
        <end position="952"/>
    </location>
</feature>
<dbReference type="InterPro" id="IPR047149">
    <property type="entry name" value="KIF11-like"/>
</dbReference>
<keyword evidence="8 10" id="KW-0505">Motor protein</keyword>
<name>F2USX7_SALR5</name>
<evidence type="ECO:0000256" key="7">
    <source>
        <dbReference type="ARBA" id="ARBA00023054"/>
    </source>
</evidence>
<evidence type="ECO:0000256" key="12">
    <source>
        <dbReference type="SAM" id="MobiDB-lite"/>
    </source>
</evidence>
<evidence type="ECO:0000256" key="1">
    <source>
        <dbReference type="ARBA" id="ARBA00004186"/>
    </source>
</evidence>
<dbReference type="InParanoid" id="F2USX7"/>
<dbReference type="OrthoDB" id="2403182at2759"/>
<dbReference type="PANTHER" id="PTHR47970">
    <property type="entry name" value="KINESIN-LIKE PROTEIN KIF11"/>
    <property type="match status" value="1"/>
</dbReference>
<evidence type="ECO:0000313" key="15">
    <source>
        <dbReference type="Proteomes" id="UP000007799"/>
    </source>
</evidence>
<dbReference type="Gene3D" id="1.10.287.2610">
    <property type="match status" value="1"/>
</dbReference>
<feature type="compositionally biased region" description="Low complexity" evidence="12">
    <location>
        <begin position="969"/>
        <end position="995"/>
    </location>
</feature>
<dbReference type="InterPro" id="IPR027417">
    <property type="entry name" value="P-loop_NTPase"/>
</dbReference>
<feature type="region of interest" description="Disordered" evidence="12">
    <location>
        <begin position="666"/>
        <end position="727"/>
    </location>
</feature>
<keyword evidence="7 11" id="KW-0175">Coiled coil</keyword>
<keyword evidence="15" id="KW-1185">Reference proteome</keyword>
<feature type="binding site" evidence="10">
    <location>
        <begin position="164"/>
        <end position="171"/>
    </location>
    <ligand>
        <name>ATP</name>
        <dbReference type="ChEBI" id="CHEBI:30616"/>
    </ligand>
</feature>
<feature type="compositionally biased region" description="Basic and acidic residues" evidence="12">
    <location>
        <begin position="1255"/>
        <end position="1264"/>
    </location>
</feature>
<feature type="compositionally biased region" description="Low complexity" evidence="12">
    <location>
        <begin position="1081"/>
        <end position="1101"/>
    </location>
</feature>
<dbReference type="GO" id="GO:0072686">
    <property type="term" value="C:mitotic spindle"/>
    <property type="evidence" value="ECO:0007669"/>
    <property type="project" value="TreeGrafter"/>
</dbReference>
<keyword evidence="2" id="KW-0963">Cytoplasm</keyword>